<protein>
    <submittedName>
        <fullName evidence="5">Predicted NTP pyrophosphohydrolase, NUDIX family</fullName>
    </submittedName>
</protein>
<gene>
    <name evidence="5" type="ORF">SAMN06295964_0908</name>
</gene>
<organism evidence="5 6">
    <name type="scientific">Aeromicrobium choanae</name>
    <dbReference type="NCBI Taxonomy" id="1736691"/>
    <lineage>
        <taxon>Bacteria</taxon>
        <taxon>Bacillati</taxon>
        <taxon>Actinomycetota</taxon>
        <taxon>Actinomycetes</taxon>
        <taxon>Propionibacteriales</taxon>
        <taxon>Nocardioidaceae</taxon>
        <taxon>Aeromicrobium</taxon>
    </lineage>
</organism>
<keyword evidence="2 3" id="KW-0378">Hydrolase</keyword>
<dbReference type="PROSITE" id="PS00893">
    <property type="entry name" value="NUDIX_BOX"/>
    <property type="match status" value="1"/>
</dbReference>
<dbReference type="STRING" id="1736691.SAMN06295964_0908"/>
<proteinExistence type="inferred from homology"/>
<reference evidence="6" key="1">
    <citation type="submission" date="2017-02" db="EMBL/GenBank/DDBJ databases">
        <authorList>
            <person name="Varghese N."/>
            <person name="Submissions S."/>
        </authorList>
    </citation>
    <scope>NUCLEOTIDE SEQUENCE [LARGE SCALE GENOMIC DNA]</scope>
    <source>
        <strain evidence="6">9H-4</strain>
    </source>
</reference>
<dbReference type="PANTHER" id="PTHR21340">
    <property type="entry name" value="DIADENOSINE 5,5-P1,P4-TETRAPHOSPHATE PYROPHOSPHOHYDROLASE MUTT"/>
    <property type="match status" value="1"/>
</dbReference>
<dbReference type="PROSITE" id="PS51462">
    <property type="entry name" value="NUDIX"/>
    <property type="match status" value="1"/>
</dbReference>
<dbReference type="Gene3D" id="3.90.79.10">
    <property type="entry name" value="Nucleoside Triphosphate Pyrophosphohydrolase"/>
    <property type="match status" value="1"/>
</dbReference>
<evidence type="ECO:0000256" key="3">
    <source>
        <dbReference type="RuleBase" id="RU003476"/>
    </source>
</evidence>
<dbReference type="AlphaFoldDB" id="A0A1T4YU17"/>
<keyword evidence="6" id="KW-1185">Reference proteome</keyword>
<dbReference type="Proteomes" id="UP000191040">
    <property type="component" value="Chromosome I"/>
</dbReference>
<dbReference type="SUPFAM" id="SSF55811">
    <property type="entry name" value="Nudix"/>
    <property type="match status" value="1"/>
</dbReference>
<sequence length="153" mass="16708">MARLLSAGILLHRVRDGRREVLLGHLGGPFWAKRDERAWSIPKGVVEAGEQPADAARREFLEELGVPVPDGPWVDLGSVRQSRKDVVVWAVEADLDPTVVVPGTFDLEWPPGSGTLQAFPELDRVAWFGLEEAAEAVVAAQAVFLERLPAVPD</sequence>
<dbReference type="InterPro" id="IPR051325">
    <property type="entry name" value="Nudix_hydrolase_domain"/>
</dbReference>
<feature type="domain" description="Nudix hydrolase" evidence="4">
    <location>
        <begin position="2"/>
        <end position="150"/>
    </location>
</feature>
<dbReference type="RefSeq" id="WP_078699046.1">
    <property type="nucleotide sequence ID" value="NZ_LT796768.1"/>
</dbReference>
<dbReference type="InterPro" id="IPR020084">
    <property type="entry name" value="NUDIX_hydrolase_CS"/>
</dbReference>
<evidence type="ECO:0000313" key="6">
    <source>
        <dbReference type="Proteomes" id="UP000191040"/>
    </source>
</evidence>
<dbReference type="OrthoDB" id="954553at2"/>
<dbReference type="InterPro" id="IPR015797">
    <property type="entry name" value="NUDIX_hydrolase-like_dom_sf"/>
</dbReference>
<dbReference type="Pfam" id="PF00293">
    <property type="entry name" value="NUDIX"/>
    <property type="match status" value="1"/>
</dbReference>
<evidence type="ECO:0000256" key="2">
    <source>
        <dbReference type="ARBA" id="ARBA00022801"/>
    </source>
</evidence>
<comment type="similarity">
    <text evidence="1 3">Belongs to the Nudix hydrolase family.</text>
</comment>
<dbReference type="EMBL" id="LT796768">
    <property type="protein sequence ID" value="SKB05357.1"/>
    <property type="molecule type" value="Genomic_DNA"/>
</dbReference>
<dbReference type="GO" id="GO:0006167">
    <property type="term" value="P:AMP biosynthetic process"/>
    <property type="evidence" value="ECO:0007669"/>
    <property type="project" value="TreeGrafter"/>
</dbReference>
<dbReference type="GO" id="GO:0004081">
    <property type="term" value="F:bis(5'-nucleosyl)-tetraphosphatase (asymmetrical) activity"/>
    <property type="evidence" value="ECO:0007669"/>
    <property type="project" value="TreeGrafter"/>
</dbReference>
<accession>A0A1T4YU17</accession>
<dbReference type="InterPro" id="IPR000086">
    <property type="entry name" value="NUDIX_hydrolase_dom"/>
</dbReference>
<evidence type="ECO:0000313" key="5">
    <source>
        <dbReference type="EMBL" id="SKB05357.1"/>
    </source>
</evidence>
<evidence type="ECO:0000259" key="4">
    <source>
        <dbReference type="PROSITE" id="PS51462"/>
    </source>
</evidence>
<name>A0A1T4YU17_9ACTN</name>
<dbReference type="InterPro" id="IPR020476">
    <property type="entry name" value="Nudix_hydrolase"/>
</dbReference>
<dbReference type="PRINTS" id="PR00502">
    <property type="entry name" value="NUDIXFAMILY"/>
</dbReference>
<dbReference type="GO" id="GO:0006754">
    <property type="term" value="P:ATP biosynthetic process"/>
    <property type="evidence" value="ECO:0007669"/>
    <property type="project" value="TreeGrafter"/>
</dbReference>
<dbReference type="PANTHER" id="PTHR21340:SF7">
    <property type="entry name" value="NUDIX HYDROLASE DOMAIN-CONTAINING PROTEIN"/>
    <property type="match status" value="1"/>
</dbReference>
<evidence type="ECO:0000256" key="1">
    <source>
        <dbReference type="ARBA" id="ARBA00005582"/>
    </source>
</evidence>